<accession>A0A1G5DZI4</accession>
<dbReference type="PANTHER" id="PTHR12147">
    <property type="entry name" value="METALLOPEPTIDASE M28 FAMILY MEMBER"/>
    <property type="match status" value="1"/>
</dbReference>
<dbReference type="AlphaFoldDB" id="A0A1G5DZI4"/>
<dbReference type="InterPro" id="IPR045175">
    <property type="entry name" value="M28_fam"/>
</dbReference>
<protein>
    <submittedName>
        <fullName evidence="3">Peptidase family M28</fullName>
    </submittedName>
</protein>
<feature type="transmembrane region" description="Helical" evidence="1">
    <location>
        <begin position="509"/>
        <end position="528"/>
    </location>
</feature>
<feature type="transmembrane region" description="Helical" evidence="1">
    <location>
        <begin position="362"/>
        <end position="384"/>
    </location>
</feature>
<organism evidence="3 4">
    <name type="scientific">Flavobacterium caeni</name>
    <dbReference type="NCBI Taxonomy" id="490189"/>
    <lineage>
        <taxon>Bacteria</taxon>
        <taxon>Pseudomonadati</taxon>
        <taxon>Bacteroidota</taxon>
        <taxon>Flavobacteriia</taxon>
        <taxon>Flavobacteriales</taxon>
        <taxon>Flavobacteriaceae</taxon>
        <taxon>Flavobacterium</taxon>
    </lineage>
</organism>
<dbReference type="Proteomes" id="UP000199354">
    <property type="component" value="Unassembled WGS sequence"/>
</dbReference>
<evidence type="ECO:0000256" key="1">
    <source>
        <dbReference type="SAM" id="Phobius"/>
    </source>
</evidence>
<feature type="transmembrane region" description="Helical" evidence="1">
    <location>
        <begin position="6"/>
        <end position="25"/>
    </location>
</feature>
<dbReference type="InterPro" id="IPR007484">
    <property type="entry name" value="Peptidase_M28"/>
</dbReference>
<feature type="domain" description="Peptidase M28" evidence="2">
    <location>
        <begin position="101"/>
        <end position="291"/>
    </location>
</feature>
<evidence type="ECO:0000313" key="4">
    <source>
        <dbReference type="Proteomes" id="UP000199354"/>
    </source>
</evidence>
<evidence type="ECO:0000259" key="2">
    <source>
        <dbReference type="Pfam" id="PF04389"/>
    </source>
</evidence>
<feature type="transmembrane region" description="Helical" evidence="1">
    <location>
        <begin position="404"/>
        <end position="422"/>
    </location>
</feature>
<keyword evidence="1" id="KW-1133">Transmembrane helix</keyword>
<keyword evidence="1" id="KW-0812">Transmembrane</keyword>
<feature type="transmembrane region" description="Helical" evidence="1">
    <location>
        <begin position="458"/>
        <end position="474"/>
    </location>
</feature>
<sequence length="802" mass="89130">MKKNDYSFFSAVIILILLGVLYVTLMPRWNASTEGPLSEFSAARAMRHIKEMAKAPHYVGSENHKNVAAYLEKELQQLGLETTTQQGTTLTDWGNLVHSKNILARIKGSGRGKALLLLSHYDSAPHSASLGASDDASGVATILEGVRAFLHNKTPHQNDIIIVFTDAEELGLNGAALFVTEHAWAKEIGVALNFEARGTAGPGYMLMEVNRGNAQMVEAFAAAGVSHPVSNSLMYSIYKMMPNDTDLTVLRSYGNIPGFNFAFIDDHFNYHTAQDDYAHLRPETIAHQGSYLMPLLKHLSSTDLSQLDTQGDRVYFNTPLGFFHYPFAWNVPLLVIAAVLFVFFVFIGLGKRTLHLPEIFKGFLPLLGAVVLAGALAFFGWKLLRGIYPQYDDILQGFTYNGHAYIGAFVLLSVSVCFLCYAKTKTEAQISNQAVAPLLLWILLNLALVLFLPGAGFFILPVLFGLLMLGYYVVTQKINPWINLLLGVPALFILAPFIVMFPIGLGLKILAGSAVLTVLLFALLLPVFATFSRKLLWTFVTFLCAVGCLVYAHLNADYAPGKAKPNSLLYVYDADKEKADWATYDQNLDEWTKIYLGDNPTGAGHLNHLSLFSKYGSKFTYANNAMVRDIPEPTVEFLKDSVVGKYRWVKIKITPNRKVNRYDIFANERMVLHNLKANGAQDLEQKGSQFRRKDNKLLSYYVVDNAPLVFEFMTPKATALDLQLMESSFDLTTNPEFAMEKRKNWMIPTPFVLNDAVVLIKKIKPAPKVAIAVPVPKNFSYQANATRDTIPDPDAMPEAMTP</sequence>
<feature type="transmembrane region" description="Helical" evidence="1">
    <location>
        <begin position="481"/>
        <end position="503"/>
    </location>
</feature>
<name>A0A1G5DZI4_9FLAO</name>
<reference evidence="3 4" key="1">
    <citation type="submission" date="2016-10" db="EMBL/GenBank/DDBJ databases">
        <authorList>
            <person name="de Groot N.N."/>
        </authorList>
    </citation>
    <scope>NUCLEOTIDE SEQUENCE [LARGE SCALE GENOMIC DNA]</scope>
    <source>
        <strain evidence="3 4">CGMCC 1.7031</strain>
    </source>
</reference>
<dbReference type="GO" id="GO:0006508">
    <property type="term" value="P:proteolysis"/>
    <property type="evidence" value="ECO:0007669"/>
    <property type="project" value="InterPro"/>
</dbReference>
<dbReference type="Gene3D" id="3.40.630.10">
    <property type="entry name" value="Zn peptidases"/>
    <property type="match status" value="1"/>
</dbReference>
<feature type="transmembrane region" description="Helical" evidence="1">
    <location>
        <begin position="327"/>
        <end position="350"/>
    </location>
</feature>
<feature type="transmembrane region" description="Helical" evidence="1">
    <location>
        <begin position="535"/>
        <end position="554"/>
    </location>
</feature>
<dbReference type="SUPFAM" id="SSF53187">
    <property type="entry name" value="Zn-dependent exopeptidases"/>
    <property type="match status" value="1"/>
</dbReference>
<dbReference type="PANTHER" id="PTHR12147:SF26">
    <property type="entry name" value="PEPTIDASE M28 DOMAIN-CONTAINING PROTEIN"/>
    <property type="match status" value="1"/>
</dbReference>
<dbReference type="GO" id="GO:0008235">
    <property type="term" value="F:metalloexopeptidase activity"/>
    <property type="evidence" value="ECO:0007669"/>
    <property type="project" value="InterPro"/>
</dbReference>
<dbReference type="Pfam" id="PF04389">
    <property type="entry name" value="Peptidase_M28"/>
    <property type="match status" value="1"/>
</dbReference>
<feature type="transmembrane region" description="Helical" evidence="1">
    <location>
        <begin position="434"/>
        <end position="452"/>
    </location>
</feature>
<proteinExistence type="predicted"/>
<dbReference type="EMBL" id="FMVF01000004">
    <property type="protein sequence ID" value="SCY20152.1"/>
    <property type="molecule type" value="Genomic_DNA"/>
</dbReference>
<keyword evidence="1" id="KW-0472">Membrane</keyword>
<evidence type="ECO:0000313" key="3">
    <source>
        <dbReference type="EMBL" id="SCY20152.1"/>
    </source>
</evidence>
<gene>
    <name evidence="3" type="ORF">SAMN02927903_00891</name>
</gene>
<keyword evidence="4" id="KW-1185">Reference proteome</keyword>
<dbReference type="STRING" id="490189.SAMN02927903_00891"/>
<dbReference type="RefSeq" id="WP_244503414.1">
    <property type="nucleotide sequence ID" value="NZ_FMVF01000004.1"/>
</dbReference>